<dbReference type="Gene3D" id="3.30.1340.30">
    <property type="match status" value="1"/>
</dbReference>
<accession>A0A261VNW7</accession>
<dbReference type="Proteomes" id="UP000215633">
    <property type="component" value="Unassembled WGS sequence"/>
</dbReference>
<reference evidence="4" key="1">
    <citation type="submission" date="2017-05" db="EMBL/GenBank/DDBJ databases">
        <title>Complete and WGS of Bordetella genogroups.</title>
        <authorList>
            <person name="Spilker T."/>
            <person name="Lipuma J."/>
        </authorList>
    </citation>
    <scope>NUCLEOTIDE SEQUENCE [LARGE SCALE GENOMIC DNA]</scope>
    <source>
        <strain evidence="4">AU8256</strain>
    </source>
</reference>
<dbReference type="EMBL" id="NEVT01000006">
    <property type="protein sequence ID" value="OZI75826.1"/>
    <property type="molecule type" value="Genomic_DNA"/>
</dbReference>
<keyword evidence="4" id="KW-1185">Reference proteome</keyword>
<proteinExistence type="predicted"/>
<feature type="compositionally biased region" description="Basic and acidic residues" evidence="1">
    <location>
        <begin position="62"/>
        <end position="76"/>
    </location>
</feature>
<feature type="region of interest" description="Disordered" evidence="1">
    <location>
        <begin position="1"/>
        <end position="119"/>
    </location>
</feature>
<dbReference type="PROSITE" id="PS50914">
    <property type="entry name" value="BON"/>
    <property type="match status" value="1"/>
</dbReference>
<feature type="domain" description="BON" evidence="2">
    <location>
        <begin position="178"/>
        <end position="245"/>
    </location>
</feature>
<dbReference type="RefSeq" id="WP_028356081.1">
    <property type="nucleotide sequence ID" value="NZ_NEVT01000006.1"/>
</dbReference>
<evidence type="ECO:0000313" key="3">
    <source>
        <dbReference type="EMBL" id="OZI75826.1"/>
    </source>
</evidence>
<evidence type="ECO:0000256" key="1">
    <source>
        <dbReference type="SAM" id="MobiDB-lite"/>
    </source>
</evidence>
<dbReference type="AlphaFoldDB" id="A0A261VNW7"/>
<name>A0A261VNW7_9BORD</name>
<dbReference type="InterPro" id="IPR007055">
    <property type="entry name" value="BON_dom"/>
</dbReference>
<feature type="compositionally biased region" description="Polar residues" evidence="1">
    <location>
        <begin position="35"/>
        <end position="44"/>
    </location>
</feature>
<comment type="caution">
    <text evidence="3">The sequence shown here is derived from an EMBL/GenBank/DDBJ whole genome shotgun (WGS) entry which is preliminary data.</text>
</comment>
<gene>
    <name evidence="3" type="ORF">CAL24_11495</name>
</gene>
<dbReference type="Pfam" id="PF04972">
    <property type="entry name" value="BON"/>
    <property type="match status" value="1"/>
</dbReference>
<organism evidence="3 4">
    <name type="scientific">Bordetella genomosp. 2</name>
    <dbReference type="NCBI Taxonomy" id="1983456"/>
    <lineage>
        <taxon>Bacteria</taxon>
        <taxon>Pseudomonadati</taxon>
        <taxon>Pseudomonadota</taxon>
        <taxon>Betaproteobacteria</taxon>
        <taxon>Burkholderiales</taxon>
        <taxon>Alcaligenaceae</taxon>
        <taxon>Bordetella</taxon>
    </lineage>
</organism>
<evidence type="ECO:0000259" key="2">
    <source>
        <dbReference type="PROSITE" id="PS50914"/>
    </source>
</evidence>
<protein>
    <submittedName>
        <fullName evidence="3">BON domain-containing protein</fullName>
    </submittedName>
</protein>
<sequence>MSNESPRHGVPPQSADHSHTERQYESPLSEGAQIPHSSWDSSGHSGEAAGEPMPAGTGHGVAGDRWRGRAAAHDRGGGSGPPPGDAAHGGYHAHDDPDSGGAHAFPPQPAGNSGGYEGTGFNRGYGIEARGYRRSEHHADIGTQFGDIGDFDDLYGEGRHGGLGHGRPHTLPRGYRRADERVLDDVCERLSRSGLDVSEVSVRVVDGEVVLEGSVRERGAKYAIENIADGCLGVKDVDNRLRVAQDVPARPHPPGR</sequence>
<evidence type="ECO:0000313" key="4">
    <source>
        <dbReference type="Proteomes" id="UP000215633"/>
    </source>
</evidence>